<dbReference type="PANTHER" id="PTHR48016">
    <property type="entry name" value="MAP KINASE KINASE KINASE SSK2-RELATED-RELATED"/>
    <property type="match status" value="1"/>
</dbReference>
<evidence type="ECO:0000256" key="3">
    <source>
        <dbReference type="ARBA" id="ARBA00022777"/>
    </source>
</evidence>
<keyword evidence="8" id="KW-1185">Reference proteome</keyword>
<gene>
    <name evidence="7" type="ORF">MATL_G00013340</name>
</gene>
<feature type="domain" description="Protein kinase" evidence="6">
    <location>
        <begin position="390"/>
        <end position="644"/>
    </location>
</feature>
<evidence type="ECO:0000256" key="5">
    <source>
        <dbReference type="SAM" id="MobiDB-lite"/>
    </source>
</evidence>
<dbReference type="SUPFAM" id="SSF56112">
    <property type="entry name" value="Protein kinase-like (PK-like)"/>
    <property type="match status" value="1"/>
</dbReference>
<dbReference type="PROSITE" id="PS50011">
    <property type="entry name" value="PROTEIN_KINASE_DOM"/>
    <property type="match status" value="1"/>
</dbReference>
<name>A0A9D3QII3_MEGAT</name>
<dbReference type="Pfam" id="PF00069">
    <property type="entry name" value="Pkinase"/>
    <property type="match status" value="1"/>
</dbReference>
<dbReference type="Gene3D" id="3.30.200.20">
    <property type="entry name" value="Phosphorylase Kinase, domain 1"/>
    <property type="match status" value="1"/>
</dbReference>
<evidence type="ECO:0000259" key="6">
    <source>
        <dbReference type="PROSITE" id="PS50011"/>
    </source>
</evidence>
<dbReference type="SMART" id="SM00220">
    <property type="entry name" value="S_TKc"/>
    <property type="match status" value="1"/>
</dbReference>
<dbReference type="PROSITE" id="PS00108">
    <property type="entry name" value="PROTEIN_KINASE_ST"/>
    <property type="match status" value="1"/>
</dbReference>
<dbReference type="GO" id="GO:0007249">
    <property type="term" value="P:canonical NF-kappaB signal transduction"/>
    <property type="evidence" value="ECO:0007669"/>
    <property type="project" value="TreeGrafter"/>
</dbReference>
<dbReference type="OrthoDB" id="5836549at2759"/>
<proteinExistence type="predicted"/>
<dbReference type="Proteomes" id="UP001046870">
    <property type="component" value="Chromosome 1"/>
</dbReference>
<keyword evidence="4" id="KW-0067">ATP-binding</keyword>
<feature type="compositionally biased region" description="Basic residues" evidence="5">
    <location>
        <begin position="195"/>
        <end position="210"/>
    </location>
</feature>
<keyword evidence="1" id="KW-0808">Transferase</keyword>
<comment type="caution">
    <text evidence="7">The sequence shown here is derived from an EMBL/GenBank/DDBJ whole genome shotgun (WGS) entry which is preliminary data.</text>
</comment>
<dbReference type="FunFam" id="1.10.510.10:FF:000383">
    <property type="entry name" value="Mitogen-activated protein kinase kinase kinase 14"/>
    <property type="match status" value="1"/>
</dbReference>
<dbReference type="InterPro" id="IPR050538">
    <property type="entry name" value="MAP_kinase_kinase_kinase"/>
</dbReference>
<dbReference type="GO" id="GO:0005524">
    <property type="term" value="F:ATP binding"/>
    <property type="evidence" value="ECO:0007669"/>
    <property type="project" value="UniProtKB-KW"/>
</dbReference>
<dbReference type="InterPro" id="IPR011009">
    <property type="entry name" value="Kinase-like_dom_sf"/>
</dbReference>
<organism evidence="7 8">
    <name type="scientific">Megalops atlanticus</name>
    <name type="common">Tarpon</name>
    <name type="synonym">Clupea gigantea</name>
    <dbReference type="NCBI Taxonomy" id="7932"/>
    <lineage>
        <taxon>Eukaryota</taxon>
        <taxon>Metazoa</taxon>
        <taxon>Chordata</taxon>
        <taxon>Craniata</taxon>
        <taxon>Vertebrata</taxon>
        <taxon>Euteleostomi</taxon>
        <taxon>Actinopterygii</taxon>
        <taxon>Neopterygii</taxon>
        <taxon>Teleostei</taxon>
        <taxon>Elopiformes</taxon>
        <taxon>Megalopidae</taxon>
        <taxon>Megalops</taxon>
    </lineage>
</organism>
<dbReference type="InterPro" id="IPR008271">
    <property type="entry name" value="Ser/Thr_kinase_AS"/>
</dbReference>
<evidence type="ECO:0000256" key="1">
    <source>
        <dbReference type="ARBA" id="ARBA00022679"/>
    </source>
</evidence>
<protein>
    <recommendedName>
        <fullName evidence="6">Protein kinase domain-containing protein</fullName>
    </recommendedName>
</protein>
<feature type="compositionally biased region" description="Low complexity" evidence="5">
    <location>
        <begin position="676"/>
        <end position="689"/>
    </location>
</feature>
<dbReference type="Gene3D" id="1.10.510.10">
    <property type="entry name" value="Transferase(Phosphotransferase) domain 1"/>
    <property type="match status" value="1"/>
</dbReference>
<feature type="region of interest" description="Disordered" evidence="5">
    <location>
        <begin position="177"/>
        <end position="246"/>
    </location>
</feature>
<reference evidence="7" key="1">
    <citation type="submission" date="2021-01" db="EMBL/GenBank/DDBJ databases">
        <authorList>
            <person name="Zahm M."/>
            <person name="Roques C."/>
            <person name="Cabau C."/>
            <person name="Klopp C."/>
            <person name="Donnadieu C."/>
            <person name="Jouanno E."/>
            <person name="Lampietro C."/>
            <person name="Louis A."/>
            <person name="Herpin A."/>
            <person name="Echchiki A."/>
            <person name="Berthelot C."/>
            <person name="Parey E."/>
            <person name="Roest-Crollius H."/>
            <person name="Braasch I."/>
            <person name="Postlethwait J."/>
            <person name="Bobe J."/>
            <person name="Montfort J."/>
            <person name="Bouchez O."/>
            <person name="Begum T."/>
            <person name="Mejri S."/>
            <person name="Adams A."/>
            <person name="Chen W.-J."/>
            <person name="Guiguen Y."/>
        </authorList>
    </citation>
    <scope>NUCLEOTIDE SEQUENCE</scope>
    <source>
        <strain evidence="7">YG-15Mar2019-1</strain>
        <tissue evidence="7">Brain</tissue>
    </source>
</reference>
<accession>A0A9D3QII3</accession>
<evidence type="ECO:0000313" key="8">
    <source>
        <dbReference type="Proteomes" id="UP001046870"/>
    </source>
</evidence>
<evidence type="ECO:0000256" key="4">
    <source>
        <dbReference type="ARBA" id="ARBA00022840"/>
    </source>
</evidence>
<feature type="compositionally biased region" description="Acidic residues" evidence="5">
    <location>
        <begin position="713"/>
        <end position="742"/>
    </location>
</feature>
<dbReference type="EMBL" id="JAFDVH010000001">
    <property type="protein sequence ID" value="KAG7492351.1"/>
    <property type="molecule type" value="Genomic_DNA"/>
</dbReference>
<dbReference type="GO" id="GO:0004672">
    <property type="term" value="F:protein kinase activity"/>
    <property type="evidence" value="ECO:0007669"/>
    <property type="project" value="InterPro"/>
</dbReference>
<evidence type="ECO:0000313" key="7">
    <source>
        <dbReference type="EMBL" id="KAG7492351.1"/>
    </source>
</evidence>
<keyword evidence="3" id="KW-0418">Kinase</keyword>
<keyword evidence="2" id="KW-0547">Nucleotide-binding</keyword>
<sequence length="952" mass="106955">MRVAPNDARPYLFETRHPLRLCLTEVLKLGDFPGSADINNLTDHNKPKLCRAAKEEGMAVQRIFNSTTPFNDLKGGLVEGYPYTMDDLGTEGKEGKDDTGRLLRNLSVVLKQGTAKQVGTGDQEKLYCVSIIAQAECEGPQEFTPTSTEHTYIRSHLINKYRSSAEHHGLYNHVARPATQAESSLGPITPQPCRSPRKRRKRQRRRRKAKKEWEGEQERHRQRVPSGVPEQESSSSLSHGWPPTEVSECTSSGYSYSGVQNLGVQETEWPGSDLGRPSCDALRLDYLQHTARPWARQDPCVLPDLSQCSQESGSDSPFSSLEEGCELAVKALRGSVSQEERCFAPQFFKAVEREYLEDEQGDSDINEGILFHPNEQLLPKDFEYREGEEYTRLDPIQNGSFGDVYSVQDNSTGFKCAAKKIPMNIFNSEEVGSWSALKSPRVVELFGAVREGLNIILFMALKSGSLGQLLKERGCLPEDLSLHYLSQVLEGLEYLHSRRVLHMDIKADNVLLSEDGKDTFLCDFGHSERLDLHGHSTKAFRGEGFRGTETHMAPEVVKGEQCCGKADVWSSCCMLLHMRNGCHPWTRNYSHPLCLKIANEPPPLSEIPDNSNPYTVHVFTAGLQKDPKKRATATELKMKTTKALEEVGGLTSPVRGAYQEPVSAEPRYRPSVRSRPIPSLSATPSPTTSLQEGSEPMLQWVSPWRENAQREENEGEEEEHDDDEEEGVEAGDEEDDDTEWESSVESSFPEPLSPHSDHLSRHHKWEKGDSPSTVSEQELQKLSRVLILDSLSQPHAPEVLLSCLSNDCPDQKDPGEKDSGRWSVNWRDDLSSGVFSSYNSQTDGQSFNMDCLLPVHNPPSRCFEGVDVWIENFDGQCLRIRERPKVKVGYIATGISEQISELPFSLEMLDGQLVSYDEEVRDSGLFLRCTPAPDSSRGWRWRVREGKLETRE</sequence>
<feature type="region of interest" description="Disordered" evidence="5">
    <location>
        <begin position="655"/>
        <end position="776"/>
    </location>
</feature>
<dbReference type="PANTHER" id="PTHR48016:SF9">
    <property type="entry name" value="MITOGEN-ACTIVATED PROTEIN KINASE KINASE KINASE 14"/>
    <property type="match status" value="1"/>
</dbReference>
<dbReference type="AlphaFoldDB" id="A0A9D3QII3"/>
<evidence type="ECO:0000256" key="2">
    <source>
        <dbReference type="ARBA" id="ARBA00022741"/>
    </source>
</evidence>
<dbReference type="InterPro" id="IPR000719">
    <property type="entry name" value="Prot_kinase_dom"/>
</dbReference>